<evidence type="ECO:0000256" key="4">
    <source>
        <dbReference type="ARBA" id="ARBA00023136"/>
    </source>
</evidence>
<organism evidence="6 7">
    <name type="scientific">Cerrena zonata</name>
    <dbReference type="NCBI Taxonomy" id="2478898"/>
    <lineage>
        <taxon>Eukaryota</taxon>
        <taxon>Fungi</taxon>
        <taxon>Dikarya</taxon>
        <taxon>Basidiomycota</taxon>
        <taxon>Agaricomycotina</taxon>
        <taxon>Agaricomycetes</taxon>
        <taxon>Polyporales</taxon>
        <taxon>Cerrenaceae</taxon>
        <taxon>Cerrena</taxon>
    </lineage>
</organism>
<keyword evidence="4 5" id="KW-0472">Membrane</keyword>
<dbReference type="CDD" id="cd13965">
    <property type="entry name" value="PT_UbiA_3"/>
    <property type="match status" value="1"/>
</dbReference>
<dbReference type="InterPro" id="IPR000537">
    <property type="entry name" value="UbiA_prenyltransferase"/>
</dbReference>
<feature type="transmembrane region" description="Helical" evidence="5">
    <location>
        <begin position="237"/>
        <end position="255"/>
    </location>
</feature>
<gene>
    <name evidence="6" type="ORF">QCA50_005284</name>
</gene>
<protein>
    <submittedName>
        <fullName evidence="6">Uncharacterized protein</fullName>
    </submittedName>
</protein>
<evidence type="ECO:0000313" key="7">
    <source>
        <dbReference type="Proteomes" id="UP001385951"/>
    </source>
</evidence>
<evidence type="ECO:0000256" key="5">
    <source>
        <dbReference type="SAM" id="Phobius"/>
    </source>
</evidence>
<dbReference type="PANTHER" id="PTHR42723">
    <property type="entry name" value="CHLOROPHYLL SYNTHASE"/>
    <property type="match status" value="1"/>
</dbReference>
<evidence type="ECO:0000256" key="3">
    <source>
        <dbReference type="ARBA" id="ARBA00022989"/>
    </source>
</evidence>
<evidence type="ECO:0000313" key="6">
    <source>
        <dbReference type="EMBL" id="KAK7691880.1"/>
    </source>
</evidence>
<dbReference type="PANTHER" id="PTHR42723:SF1">
    <property type="entry name" value="CHLOROPHYLL SYNTHASE, CHLOROPLASTIC"/>
    <property type="match status" value="1"/>
</dbReference>
<reference evidence="6 7" key="1">
    <citation type="submission" date="2022-09" db="EMBL/GenBank/DDBJ databases">
        <authorList>
            <person name="Palmer J.M."/>
        </authorList>
    </citation>
    <scope>NUCLEOTIDE SEQUENCE [LARGE SCALE GENOMIC DNA]</scope>
    <source>
        <strain evidence="6 7">DSM 7382</strain>
    </source>
</reference>
<dbReference type="Gene3D" id="1.10.357.140">
    <property type="entry name" value="UbiA prenyltransferase"/>
    <property type="match status" value="1"/>
</dbReference>
<accession>A0AAW0GLA4</accession>
<feature type="transmembrane region" description="Helical" evidence="5">
    <location>
        <begin position="293"/>
        <end position="311"/>
    </location>
</feature>
<evidence type="ECO:0000256" key="1">
    <source>
        <dbReference type="ARBA" id="ARBA00004141"/>
    </source>
</evidence>
<feature type="transmembrane region" description="Helical" evidence="5">
    <location>
        <begin position="261"/>
        <end position="281"/>
    </location>
</feature>
<comment type="subcellular location">
    <subcellularLocation>
        <location evidence="1">Membrane</location>
        <topology evidence="1">Multi-pass membrane protein</topology>
    </subcellularLocation>
</comment>
<dbReference type="GO" id="GO:0016765">
    <property type="term" value="F:transferase activity, transferring alkyl or aryl (other than methyl) groups"/>
    <property type="evidence" value="ECO:0007669"/>
    <property type="project" value="InterPro"/>
</dbReference>
<keyword evidence="2 5" id="KW-0812">Transmembrane</keyword>
<proteinExistence type="predicted"/>
<dbReference type="InterPro" id="IPR044878">
    <property type="entry name" value="UbiA_sf"/>
</dbReference>
<comment type="caution">
    <text evidence="6">The sequence shown here is derived from an EMBL/GenBank/DDBJ whole genome shotgun (WGS) entry which is preliminary data.</text>
</comment>
<dbReference type="InterPro" id="IPR050475">
    <property type="entry name" value="Prenyltransferase_related"/>
</dbReference>
<dbReference type="GO" id="GO:0016020">
    <property type="term" value="C:membrane"/>
    <property type="evidence" value="ECO:0007669"/>
    <property type="project" value="UniProtKB-SubCell"/>
</dbReference>
<dbReference type="Proteomes" id="UP001385951">
    <property type="component" value="Unassembled WGS sequence"/>
</dbReference>
<dbReference type="Pfam" id="PF01040">
    <property type="entry name" value="UbiA"/>
    <property type="match status" value="1"/>
</dbReference>
<evidence type="ECO:0000256" key="2">
    <source>
        <dbReference type="ARBA" id="ARBA00022692"/>
    </source>
</evidence>
<keyword evidence="7" id="KW-1185">Reference proteome</keyword>
<keyword evidence="3 5" id="KW-1133">Transmembrane helix</keyword>
<dbReference type="AlphaFoldDB" id="A0AAW0GLA4"/>
<name>A0AAW0GLA4_9APHY</name>
<dbReference type="EMBL" id="JASBNA010000005">
    <property type="protein sequence ID" value="KAK7691880.1"/>
    <property type="molecule type" value="Genomic_DNA"/>
</dbReference>
<sequence>MDRITKRPIPVLSAIDSLGVGLTVHASRAPLTTLLNHVYTLYLFTKSDIKTVLIPVTCFGVAAAHDPHLVNAIHAAVWLWMHILQADVSNQTLSPEEDKQNKPYRPLPAGRIILRDAVILRWALVPVCCLYSLWYSREVFCASVIFSALVILYNEVEGHSSHWTVRNGLNALGYAAFETGTTLVANNDRSLFDRTGIVALSYSVTIIATTIHTQDFQDVEGDTSIGRRTLAITHPEFARLITPVLLVAWSFLSWYVWELGWLTKMGFVLLAGVAGVRIFCLRSEPHDKITYHYWYNTWLSIAHMLPGYYRFYYS</sequence>